<keyword evidence="6 9" id="KW-0443">Lipid metabolism</keyword>
<dbReference type="Gene3D" id="3.40.47.10">
    <property type="match status" value="1"/>
</dbReference>
<feature type="region of interest" description="ACP-binding" evidence="9">
    <location>
        <begin position="298"/>
        <end position="302"/>
    </location>
</feature>
<dbReference type="EMBL" id="DYZL01000200">
    <property type="protein sequence ID" value="HJH44076.1"/>
    <property type="molecule type" value="Genomic_DNA"/>
</dbReference>
<keyword evidence="14" id="KW-1185">Reference proteome</keyword>
<dbReference type="Pfam" id="PF08545">
    <property type="entry name" value="ACP_syn_III"/>
    <property type="match status" value="1"/>
</dbReference>
<keyword evidence="2 9" id="KW-0963">Cytoplasm</keyword>
<keyword evidence="5 9" id="KW-0276">Fatty acid metabolism</keyword>
<dbReference type="GO" id="GO:0004315">
    <property type="term" value="F:3-oxoacyl-[acyl-carrier-protein] synthase activity"/>
    <property type="evidence" value="ECO:0007669"/>
    <property type="project" value="InterPro"/>
</dbReference>
<keyword evidence="9" id="KW-0511">Multifunctional enzyme</keyword>
<dbReference type="GO" id="GO:0006633">
    <property type="term" value="P:fatty acid biosynthetic process"/>
    <property type="evidence" value="ECO:0007669"/>
    <property type="project" value="UniProtKB-UniRule"/>
</dbReference>
<comment type="catalytic activity">
    <reaction evidence="9">
        <text>malonyl-[ACP] + acetyl-CoA + H(+) = 3-oxobutanoyl-[ACP] + CO2 + CoA</text>
        <dbReference type="Rhea" id="RHEA:12080"/>
        <dbReference type="Rhea" id="RHEA-COMP:9623"/>
        <dbReference type="Rhea" id="RHEA-COMP:9625"/>
        <dbReference type="ChEBI" id="CHEBI:15378"/>
        <dbReference type="ChEBI" id="CHEBI:16526"/>
        <dbReference type="ChEBI" id="CHEBI:57287"/>
        <dbReference type="ChEBI" id="CHEBI:57288"/>
        <dbReference type="ChEBI" id="CHEBI:78449"/>
        <dbReference type="ChEBI" id="CHEBI:78450"/>
        <dbReference type="EC" id="2.3.1.180"/>
    </reaction>
</comment>
<feature type="active site" evidence="9">
    <location>
        <position position="297"/>
    </location>
</feature>
<dbReference type="NCBIfam" id="NF006829">
    <property type="entry name" value="PRK09352.1"/>
    <property type="match status" value="1"/>
</dbReference>
<evidence type="ECO:0000256" key="4">
    <source>
        <dbReference type="ARBA" id="ARBA00022679"/>
    </source>
</evidence>
<dbReference type="RefSeq" id="WP_087195925.1">
    <property type="nucleotide sequence ID" value="NZ_PPEL01000097.1"/>
</dbReference>
<comment type="function">
    <text evidence="9">Catalyzes the condensation reaction of fatty acid synthesis by the addition to an acyl acceptor of two carbons from malonyl-ACP. Catalyzes the first condensation reaction which initiates fatty acid synthesis and may therefore play a role in governing the total rate of fatty acid production. Possesses both acetoacetyl-ACP synthase and acetyl transacylase activities. Its substrate specificity determines the biosynthesis of branched-chain and/or straight-chain of fatty acids.</text>
</comment>
<dbReference type="HAMAP" id="MF_01815">
    <property type="entry name" value="FabH"/>
    <property type="match status" value="1"/>
</dbReference>
<dbReference type="EC" id="2.3.1.180" evidence="9"/>
<dbReference type="SUPFAM" id="SSF53901">
    <property type="entry name" value="Thiolase-like"/>
    <property type="match status" value="1"/>
</dbReference>
<evidence type="ECO:0000256" key="6">
    <source>
        <dbReference type="ARBA" id="ARBA00023098"/>
    </source>
</evidence>
<accession>A0A2K2U2P2</accession>
<dbReference type="GO" id="GO:0044550">
    <property type="term" value="P:secondary metabolite biosynthetic process"/>
    <property type="evidence" value="ECO:0007669"/>
    <property type="project" value="TreeGrafter"/>
</dbReference>
<evidence type="ECO:0000313" key="14">
    <source>
        <dbReference type="Proteomes" id="UP000236488"/>
    </source>
</evidence>
<comment type="domain">
    <text evidence="9">The last Arg residue of the ACP-binding site is essential for the weak association between ACP/AcpP and FabH.</text>
</comment>
<evidence type="ECO:0000256" key="8">
    <source>
        <dbReference type="ARBA" id="ARBA00023315"/>
    </source>
</evidence>
<keyword evidence="8 9" id="KW-0012">Acyltransferase</keyword>
<dbReference type="GO" id="GO:0005737">
    <property type="term" value="C:cytoplasm"/>
    <property type="evidence" value="ECO:0007669"/>
    <property type="project" value="UniProtKB-SubCell"/>
</dbReference>
<dbReference type="InterPro" id="IPR013751">
    <property type="entry name" value="ACP_syn_III_N"/>
</dbReference>
<reference evidence="12" key="3">
    <citation type="submission" date="2021-09" db="EMBL/GenBank/DDBJ databases">
        <authorList>
            <person name="Gilroy R."/>
        </authorList>
    </citation>
    <scope>NUCLEOTIDE SEQUENCE</scope>
    <source>
        <strain evidence="12">USAMLcec12-2067</strain>
    </source>
</reference>
<dbReference type="Pfam" id="PF08541">
    <property type="entry name" value="ACP_syn_III_C"/>
    <property type="match status" value="1"/>
</dbReference>
<reference evidence="12" key="2">
    <citation type="journal article" date="2021" name="PeerJ">
        <title>Extensive microbial diversity within the chicken gut microbiome revealed by metagenomics and culture.</title>
        <authorList>
            <person name="Gilroy R."/>
            <person name="Ravi A."/>
            <person name="Getino M."/>
            <person name="Pursley I."/>
            <person name="Horton D.L."/>
            <person name="Alikhan N.F."/>
            <person name="Baker D."/>
            <person name="Gharbi K."/>
            <person name="Hall N."/>
            <person name="Watson M."/>
            <person name="Adriaenssens E.M."/>
            <person name="Foster-Nyarko E."/>
            <person name="Jarju S."/>
            <person name="Secka A."/>
            <person name="Antonio M."/>
            <person name="Oren A."/>
            <person name="Chaudhuri R.R."/>
            <person name="La Ragione R."/>
            <person name="Hildebrand F."/>
            <person name="Pallen M.J."/>
        </authorList>
    </citation>
    <scope>NUCLEOTIDE SEQUENCE</scope>
    <source>
        <strain evidence="12">USAMLcec12-2067</strain>
    </source>
</reference>
<evidence type="ECO:0000313" key="13">
    <source>
        <dbReference type="EMBL" id="PNV64450.1"/>
    </source>
</evidence>
<feature type="domain" description="Beta-ketoacyl-[acyl-carrier-protein] synthase III N-terminal" evidence="11">
    <location>
        <begin position="112"/>
        <end position="197"/>
    </location>
</feature>
<comment type="similarity">
    <text evidence="1 9">Belongs to the thiolase-like superfamily. FabH family.</text>
</comment>
<name>A0A2K2U2P2_9ACTN</name>
<evidence type="ECO:0000256" key="1">
    <source>
        <dbReference type="ARBA" id="ARBA00008642"/>
    </source>
</evidence>
<comment type="subunit">
    <text evidence="9">Homodimer.</text>
</comment>
<evidence type="ECO:0000256" key="5">
    <source>
        <dbReference type="ARBA" id="ARBA00022832"/>
    </source>
</evidence>
<dbReference type="UniPathway" id="UPA00094"/>
<dbReference type="PANTHER" id="PTHR34069:SF2">
    <property type="entry name" value="BETA-KETOACYL-[ACYL-CARRIER-PROTEIN] SYNTHASE III"/>
    <property type="match status" value="1"/>
</dbReference>
<evidence type="ECO:0000256" key="7">
    <source>
        <dbReference type="ARBA" id="ARBA00023160"/>
    </source>
</evidence>
<dbReference type="InterPro" id="IPR013747">
    <property type="entry name" value="ACP_syn_III_C"/>
</dbReference>
<keyword evidence="4 9" id="KW-0808">Transferase</keyword>
<dbReference type="InterPro" id="IPR004655">
    <property type="entry name" value="FabH"/>
</dbReference>
<dbReference type="CDD" id="cd00830">
    <property type="entry name" value="KAS_III"/>
    <property type="match status" value="1"/>
</dbReference>
<comment type="subcellular location">
    <subcellularLocation>
        <location evidence="9">Cytoplasm</location>
    </subcellularLocation>
</comment>
<protein>
    <recommendedName>
        <fullName evidence="9">Beta-ketoacyl-[acyl-carrier-protein] synthase III</fullName>
        <shortName evidence="9">Beta-ketoacyl-ACP synthase III</shortName>
        <shortName evidence="9">KAS III</shortName>
        <ecNumber evidence="9">2.3.1.180</ecNumber>
    </recommendedName>
    <alternativeName>
        <fullName evidence="9">3-oxoacyl-[acyl-carrier-protein] synthase 3</fullName>
    </alternativeName>
    <alternativeName>
        <fullName evidence="9">3-oxoacyl-[acyl-carrier-protein] synthase III</fullName>
    </alternativeName>
</protein>
<proteinExistence type="inferred from homology"/>
<dbReference type="EMBL" id="PPEL01000097">
    <property type="protein sequence ID" value="PNV64450.1"/>
    <property type="molecule type" value="Genomic_DNA"/>
</dbReference>
<dbReference type="Proteomes" id="UP000236488">
    <property type="component" value="Unassembled WGS sequence"/>
</dbReference>
<dbReference type="Proteomes" id="UP000789325">
    <property type="component" value="Unassembled WGS sequence"/>
</dbReference>
<keyword evidence="7 9" id="KW-0275">Fatty acid biosynthesis</keyword>
<feature type="active site" evidence="9">
    <location>
        <position position="327"/>
    </location>
</feature>
<dbReference type="InterPro" id="IPR016039">
    <property type="entry name" value="Thiolase-like"/>
</dbReference>
<keyword evidence="3 9" id="KW-0444">Lipid biosynthesis</keyword>
<dbReference type="PANTHER" id="PTHR34069">
    <property type="entry name" value="3-OXOACYL-[ACYL-CARRIER-PROTEIN] SYNTHASE 3"/>
    <property type="match status" value="1"/>
</dbReference>
<evidence type="ECO:0000259" key="10">
    <source>
        <dbReference type="Pfam" id="PF08541"/>
    </source>
</evidence>
<evidence type="ECO:0000256" key="3">
    <source>
        <dbReference type="ARBA" id="ARBA00022516"/>
    </source>
</evidence>
<dbReference type="AlphaFoldDB" id="A0A2K2U2P2"/>
<evidence type="ECO:0000313" key="12">
    <source>
        <dbReference type="EMBL" id="HJH44076.1"/>
    </source>
</evidence>
<evidence type="ECO:0000256" key="9">
    <source>
        <dbReference type="HAMAP-Rule" id="MF_01815"/>
    </source>
</evidence>
<gene>
    <name evidence="9" type="primary">fabH</name>
    <name evidence="13" type="ORF">C2L80_11840</name>
    <name evidence="12" type="ORF">K8V16_09835</name>
</gene>
<sequence length="370" mass="38708">MGSTIIGCGKCLPALEVENDELKALVDTNDEWISTRTGIKSRRVAVDETNSDLAEVAARQALGWIDGGHAERRLDPGEIDLVICATITPDVVSPSEAGLLRRRLGLSNAIAFDLNAACSGFVYGLAMAESMMAAAAPSVAGAAGRNPVRRALVVGAERLTRLTDWSDRNTCVLFGDGAGAAVLEWSEERPGILSSFITNEDDEANALTCAAAYEAPQPFDAHGISLDAAAAGDPGLAHVDEELAIGEAVADGKPRQVLRMNGPKVFKFASEAMTAAIRAALDRANLSLDDVACIVPHQANERIIKYAAKKLGCPLDLFQLSIAHTGNSSAASVPMALADAYESGRIQRGDKVVLVAFGGGFTSGAVVYEA</sequence>
<feature type="domain" description="Beta-ketoacyl-[acyl-carrier-protein] synthase III C-terminal" evidence="10">
    <location>
        <begin position="281"/>
        <end position="369"/>
    </location>
</feature>
<reference evidence="13 14" key="1">
    <citation type="journal article" date="2018" name="Int. J. Syst. Evol. Microbiol.">
        <title>Rubneribacter badeniensis gen. nov., sp. nov. and Enteroscipio rubneri gen. nov., sp. nov., new members of the Eggerthellaceae isolated from human faeces.</title>
        <authorList>
            <person name="Danylec N."/>
            <person name="Gobl A."/>
            <person name="Stoll D.A."/>
            <person name="Hetzer B."/>
            <person name="Kulling S.E."/>
            <person name="Huch M."/>
        </authorList>
    </citation>
    <scope>NUCLEOTIDE SEQUENCE [LARGE SCALE GENOMIC DNA]</scope>
    <source>
        <strain evidence="13 14">ResAG-85</strain>
    </source>
</reference>
<dbReference type="GO" id="GO:0033818">
    <property type="term" value="F:beta-ketoacyl-acyl-carrier-protein synthase III activity"/>
    <property type="evidence" value="ECO:0007669"/>
    <property type="project" value="UniProtKB-UniRule"/>
</dbReference>
<organism evidence="13 14">
    <name type="scientific">Rubneribacter badeniensis</name>
    <dbReference type="NCBI Taxonomy" id="2070688"/>
    <lineage>
        <taxon>Bacteria</taxon>
        <taxon>Bacillati</taxon>
        <taxon>Actinomycetota</taxon>
        <taxon>Coriobacteriia</taxon>
        <taxon>Eggerthellales</taxon>
        <taxon>Eggerthellaceae</taxon>
        <taxon>Rubneribacter</taxon>
    </lineage>
</organism>
<comment type="pathway">
    <text evidence="9">Lipid metabolism; fatty acid biosynthesis.</text>
</comment>
<evidence type="ECO:0000256" key="2">
    <source>
        <dbReference type="ARBA" id="ARBA00022490"/>
    </source>
</evidence>
<comment type="caution">
    <text evidence="13">The sequence shown here is derived from an EMBL/GenBank/DDBJ whole genome shotgun (WGS) entry which is preliminary data.</text>
</comment>
<feature type="active site" evidence="9">
    <location>
        <position position="118"/>
    </location>
</feature>
<evidence type="ECO:0000259" key="11">
    <source>
        <dbReference type="Pfam" id="PF08545"/>
    </source>
</evidence>